<organism evidence="3 4">
    <name type="scientific">Rhabdobacter roseus</name>
    <dbReference type="NCBI Taxonomy" id="1655419"/>
    <lineage>
        <taxon>Bacteria</taxon>
        <taxon>Pseudomonadati</taxon>
        <taxon>Bacteroidota</taxon>
        <taxon>Cytophagia</taxon>
        <taxon>Cytophagales</taxon>
        <taxon>Cytophagaceae</taxon>
        <taxon>Rhabdobacter</taxon>
    </lineage>
</organism>
<feature type="domain" description="DUF4435" evidence="2">
    <location>
        <begin position="286"/>
        <end position="506"/>
    </location>
</feature>
<gene>
    <name evidence="3" type="ORF">HNQ92_004485</name>
</gene>
<dbReference type="InterPro" id="IPR003959">
    <property type="entry name" value="ATPase_AAA_core"/>
</dbReference>
<evidence type="ECO:0008006" key="5">
    <source>
        <dbReference type="Google" id="ProtNLM"/>
    </source>
</evidence>
<sequence>MKIKLPTKKGIPNTNPEIDFEQLVIIGANGSGKTRFGAKIEEDNHLKTHRISAQKSLSIPKLVRPTSLEVARNEFFIGSNHPQQNVNEALSYKKSNRWGDNFNTHLLNDYEKLLVLLHTEEYETLSDSKEKNILSPITKIDTVKSIWEKVLPHRKLKIKSGVIETYPTGQEDNKYNASEMSDGERVIFYLIGEVICSPEKSMIIIDEPEMHIHKSLVKTLFDLIEIERPDCSFIYLTHDIDFAFTRQNAAKIWAKAYEGNSIWDYEILEGDMPIPEQLYLEVLGSRKPVIFLEGDNSSIDYEIYEHVFPTYTLKPLGSCEKVIQSVKSFNEQKGFHHIDSFGIIDRDRRQVDDIVKLNSKGVWVLDVAEAENLLLIEDIVKAVASHMGRDANDVFDQVKRNLISFFSDQMEAQILLHFKESLRKKFLSLTNFTKKNLDDVLPELNTMYQSIDKQNLFENIKLDFEKAASTQNYDSILQLFNLKNALIPASKVCDLTGIRNKEEYKRLVITILKRKDIVSEQISKGIDLKIIKTLHNNS</sequence>
<dbReference type="RefSeq" id="WP_184177369.1">
    <property type="nucleotide sequence ID" value="NZ_JACHGF010000009.1"/>
</dbReference>
<dbReference type="Pfam" id="PF13304">
    <property type="entry name" value="AAA_21"/>
    <property type="match status" value="1"/>
</dbReference>
<evidence type="ECO:0000259" key="1">
    <source>
        <dbReference type="Pfam" id="PF13304"/>
    </source>
</evidence>
<dbReference type="InterPro" id="IPR027417">
    <property type="entry name" value="P-loop_NTPase"/>
</dbReference>
<dbReference type="EMBL" id="JACHGF010000009">
    <property type="protein sequence ID" value="MBB5286325.1"/>
    <property type="molecule type" value="Genomic_DNA"/>
</dbReference>
<name>A0A840TTU6_9BACT</name>
<dbReference type="Gene3D" id="3.40.50.300">
    <property type="entry name" value="P-loop containing nucleotide triphosphate hydrolases"/>
    <property type="match status" value="1"/>
</dbReference>
<dbReference type="AlphaFoldDB" id="A0A840TTU6"/>
<feature type="domain" description="ATPase AAA-type core" evidence="1">
    <location>
        <begin position="173"/>
        <end position="239"/>
    </location>
</feature>
<accession>A0A840TTU6</accession>
<dbReference type="GO" id="GO:0005524">
    <property type="term" value="F:ATP binding"/>
    <property type="evidence" value="ECO:0007669"/>
    <property type="project" value="InterPro"/>
</dbReference>
<keyword evidence="4" id="KW-1185">Reference proteome</keyword>
<evidence type="ECO:0000313" key="4">
    <source>
        <dbReference type="Proteomes" id="UP000557307"/>
    </source>
</evidence>
<dbReference type="GO" id="GO:0016887">
    <property type="term" value="F:ATP hydrolysis activity"/>
    <property type="evidence" value="ECO:0007669"/>
    <property type="project" value="InterPro"/>
</dbReference>
<reference evidence="3 4" key="1">
    <citation type="submission" date="2020-08" db="EMBL/GenBank/DDBJ databases">
        <title>Genomic Encyclopedia of Type Strains, Phase IV (KMG-IV): sequencing the most valuable type-strain genomes for metagenomic binning, comparative biology and taxonomic classification.</title>
        <authorList>
            <person name="Goeker M."/>
        </authorList>
    </citation>
    <scope>NUCLEOTIDE SEQUENCE [LARGE SCALE GENOMIC DNA]</scope>
    <source>
        <strain evidence="3 4">DSM 105074</strain>
    </source>
</reference>
<dbReference type="Pfam" id="PF14491">
    <property type="entry name" value="DUF4435"/>
    <property type="match status" value="1"/>
</dbReference>
<comment type="caution">
    <text evidence="3">The sequence shown here is derived from an EMBL/GenBank/DDBJ whole genome shotgun (WGS) entry which is preliminary data.</text>
</comment>
<dbReference type="Proteomes" id="UP000557307">
    <property type="component" value="Unassembled WGS sequence"/>
</dbReference>
<protein>
    <recommendedName>
        <fullName evidence="5">DUF4435 domain-containing protein</fullName>
    </recommendedName>
</protein>
<dbReference type="SUPFAM" id="SSF52540">
    <property type="entry name" value="P-loop containing nucleoside triphosphate hydrolases"/>
    <property type="match status" value="1"/>
</dbReference>
<evidence type="ECO:0000313" key="3">
    <source>
        <dbReference type="EMBL" id="MBB5286325.1"/>
    </source>
</evidence>
<dbReference type="InterPro" id="IPR029492">
    <property type="entry name" value="DUF4435"/>
</dbReference>
<evidence type="ECO:0000259" key="2">
    <source>
        <dbReference type="Pfam" id="PF14491"/>
    </source>
</evidence>
<proteinExistence type="predicted"/>